<evidence type="ECO:0000313" key="2">
    <source>
        <dbReference type="EMBL" id="GFY91337.1"/>
    </source>
</evidence>
<evidence type="ECO:0000256" key="1">
    <source>
        <dbReference type="SAM" id="MobiDB-lite"/>
    </source>
</evidence>
<proteinExistence type="predicted"/>
<feature type="region of interest" description="Disordered" evidence="1">
    <location>
        <begin position="14"/>
        <end position="47"/>
    </location>
</feature>
<dbReference type="EMBL" id="BJWL01000007">
    <property type="protein sequence ID" value="GFY91337.1"/>
    <property type="molecule type" value="Genomic_DNA"/>
</dbReference>
<sequence length="47" mass="4992">MTWVWVSQWGEGGLSDGARMEEKRQGSARASVGDRTTTVEGGGGFGF</sequence>
<dbReference type="Proteomes" id="UP000585474">
    <property type="component" value="Unassembled WGS sequence"/>
</dbReference>
<protein>
    <submittedName>
        <fullName evidence="2">Uncharacterized protein</fullName>
    </submittedName>
</protein>
<keyword evidence="3" id="KW-1185">Reference proteome</keyword>
<name>A0A7J0F0C7_9ERIC</name>
<dbReference type="AlphaFoldDB" id="A0A7J0F0C7"/>
<comment type="caution">
    <text evidence="2">The sequence shown here is derived from an EMBL/GenBank/DDBJ whole genome shotgun (WGS) entry which is preliminary data.</text>
</comment>
<evidence type="ECO:0000313" key="3">
    <source>
        <dbReference type="Proteomes" id="UP000585474"/>
    </source>
</evidence>
<accession>A0A7J0F0C7</accession>
<reference evidence="2 3" key="1">
    <citation type="submission" date="2019-07" db="EMBL/GenBank/DDBJ databases">
        <title>De Novo Assembly of kiwifruit Actinidia rufa.</title>
        <authorList>
            <person name="Sugita-Konishi S."/>
            <person name="Sato K."/>
            <person name="Mori E."/>
            <person name="Abe Y."/>
            <person name="Kisaki G."/>
            <person name="Hamano K."/>
            <person name="Suezawa K."/>
            <person name="Otani M."/>
            <person name="Fukuda T."/>
            <person name="Manabe T."/>
            <person name="Gomi K."/>
            <person name="Tabuchi M."/>
            <person name="Akimitsu K."/>
            <person name="Kataoka I."/>
        </authorList>
    </citation>
    <scope>NUCLEOTIDE SEQUENCE [LARGE SCALE GENOMIC DNA]</scope>
    <source>
        <strain evidence="3">cv. Fuchu</strain>
    </source>
</reference>
<organism evidence="2 3">
    <name type="scientific">Actinidia rufa</name>
    <dbReference type="NCBI Taxonomy" id="165716"/>
    <lineage>
        <taxon>Eukaryota</taxon>
        <taxon>Viridiplantae</taxon>
        <taxon>Streptophyta</taxon>
        <taxon>Embryophyta</taxon>
        <taxon>Tracheophyta</taxon>
        <taxon>Spermatophyta</taxon>
        <taxon>Magnoliopsida</taxon>
        <taxon>eudicotyledons</taxon>
        <taxon>Gunneridae</taxon>
        <taxon>Pentapetalae</taxon>
        <taxon>asterids</taxon>
        <taxon>Ericales</taxon>
        <taxon>Actinidiaceae</taxon>
        <taxon>Actinidia</taxon>
    </lineage>
</organism>
<gene>
    <name evidence="2" type="ORF">Acr_07g0015330</name>
</gene>